<dbReference type="InterPro" id="IPR016059">
    <property type="entry name" value="DNA_ligase_ATP-dep_CS"/>
</dbReference>
<evidence type="ECO:0000256" key="6">
    <source>
        <dbReference type="ARBA" id="ARBA00034003"/>
    </source>
</evidence>
<dbReference type="CDD" id="cd07996">
    <property type="entry name" value="WGR_MMR_like"/>
    <property type="match status" value="1"/>
</dbReference>
<dbReference type="NCBIfam" id="NF006592">
    <property type="entry name" value="PRK09125.1"/>
    <property type="match status" value="1"/>
</dbReference>
<reference evidence="11 12" key="1">
    <citation type="submission" date="2013-05" db="EMBL/GenBank/DDBJ databases">
        <title>Genome assembly of Chondromyces apiculatus DSM 436.</title>
        <authorList>
            <person name="Sharma G."/>
            <person name="Khatri I."/>
            <person name="Kaur C."/>
            <person name="Mayilraj S."/>
            <person name="Subramanian S."/>
        </authorList>
    </citation>
    <scope>NUCLEOTIDE SEQUENCE [LARGE SCALE GENOMIC DNA]</scope>
    <source>
        <strain evidence="11 12">DSM 436</strain>
    </source>
</reference>
<dbReference type="GO" id="GO:0006310">
    <property type="term" value="P:DNA recombination"/>
    <property type="evidence" value="ECO:0007669"/>
    <property type="project" value="InterPro"/>
</dbReference>
<feature type="domain" description="SWIM-type" evidence="9">
    <location>
        <begin position="47"/>
        <end position="86"/>
    </location>
</feature>
<keyword evidence="7" id="KW-0863">Zinc-finger</keyword>
<dbReference type="InterPro" id="IPR029319">
    <property type="entry name" value="DNA_ligase_OB"/>
</dbReference>
<evidence type="ECO:0000313" key="11">
    <source>
        <dbReference type="EMBL" id="EYF06110.1"/>
    </source>
</evidence>
<dbReference type="CDD" id="cd08041">
    <property type="entry name" value="OBF_kDNA_ligase_like"/>
    <property type="match status" value="1"/>
</dbReference>
<keyword evidence="12" id="KW-1185">Reference proteome</keyword>
<dbReference type="CDD" id="cd07896">
    <property type="entry name" value="Adenylation_kDNA_ligase_like"/>
    <property type="match status" value="1"/>
</dbReference>
<gene>
    <name evidence="11" type="ORF">CAP_2300</name>
</gene>
<dbReference type="eggNOG" id="COG1793">
    <property type="taxonomic scope" value="Bacteria"/>
</dbReference>
<dbReference type="SUPFAM" id="SSF142921">
    <property type="entry name" value="WGR domain-like"/>
    <property type="match status" value="1"/>
</dbReference>
<dbReference type="InterPro" id="IPR007527">
    <property type="entry name" value="Znf_SWIM"/>
</dbReference>
<comment type="caution">
    <text evidence="11">The sequence shown here is derived from an EMBL/GenBank/DDBJ whole genome shotgun (WGS) entry which is preliminary data.</text>
</comment>
<feature type="domain" description="WGR" evidence="10">
    <location>
        <begin position="433"/>
        <end position="507"/>
    </location>
</feature>
<proteinExistence type="predicted"/>
<evidence type="ECO:0000256" key="3">
    <source>
        <dbReference type="ARBA" id="ARBA00022705"/>
    </source>
</evidence>
<keyword evidence="5" id="KW-0234">DNA repair</keyword>
<keyword evidence="3" id="KW-0235">DNA replication</keyword>
<dbReference type="Pfam" id="PF14743">
    <property type="entry name" value="DNA_ligase_OB_2"/>
    <property type="match status" value="1"/>
</dbReference>
<evidence type="ECO:0000256" key="1">
    <source>
        <dbReference type="ARBA" id="ARBA00001968"/>
    </source>
</evidence>
<dbReference type="PANTHER" id="PTHR47810">
    <property type="entry name" value="DNA LIGASE"/>
    <property type="match status" value="1"/>
</dbReference>
<evidence type="ECO:0000313" key="12">
    <source>
        <dbReference type="Proteomes" id="UP000019678"/>
    </source>
</evidence>
<dbReference type="GO" id="GO:0006260">
    <property type="term" value="P:DNA replication"/>
    <property type="evidence" value="ECO:0007669"/>
    <property type="project" value="UniProtKB-KW"/>
</dbReference>
<dbReference type="PROSITE" id="PS00333">
    <property type="entry name" value="DNA_LIGASE_A2"/>
    <property type="match status" value="1"/>
</dbReference>
<dbReference type="SUPFAM" id="SSF56091">
    <property type="entry name" value="DNA ligase/mRNA capping enzyme, catalytic domain"/>
    <property type="match status" value="1"/>
</dbReference>
<organism evidence="11 12">
    <name type="scientific">Chondromyces apiculatus DSM 436</name>
    <dbReference type="NCBI Taxonomy" id="1192034"/>
    <lineage>
        <taxon>Bacteria</taxon>
        <taxon>Pseudomonadati</taxon>
        <taxon>Myxococcota</taxon>
        <taxon>Polyangia</taxon>
        <taxon>Polyangiales</taxon>
        <taxon>Polyangiaceae</taxon>
        <taxon>Chondromyces</taxon>
    </lineage>
</organism>
<dbReference type="Gene3D" id="2.40.50.140">
    <property type="entry name" value="Nucleic acid-binding proteins"/>
    <property type="match status" value="1"/>
</dbReference>
<comment type="cofactor">
    <cofactor evidence="1">
        <name>a divalent metal cation</name>
        <dbReference type="ChEBI" id="CHEBI:60240"/>
    </cofactor>
</comment>
<dbReference type="InterPro" id="IPR008893">
    <property type="entry name" value="WGR_domain"/>
</dbReference>
<dbReference type="SMART" id="SM00773">
    <property type="entry name" value="WGR"/>
    <property type="match status" value="1"/>
</dbReference>
<protein>
    <submittedName>
        <fullName evidence="11">DNA ligase (ATP)</fullName>
    </submittedName>
</protein>
<feature type="compositionally biased region" description="Low complexity" evidence="8">
    <location>
        <begin position="422"/>
        <end position="434"/>
    </location>
</feature>
<dbReference type="GO" id="GO:0006281">
    <property type="term" value="P:DNA repair"/>
    <property type="evidence" value="ECO:0007669"/>
    <property type="project" value="UniProtKB-KW"/>
</dbReference>
<evidence type="ECO:0000256" key="5">
    <source>
        <dbReference type="ARBA" id="ARBA00023204"/>
    </source>
</evidence>
<dbReference type="GO" id="GO:0008270">
    <property type="term" value="F:zinc ion binding"/>
    <property type="evidence" value="ECO:0007669"/>
    <property type="project" value="UniProtKB-KW"/>
</dbReference>
<dbReference type="Gene3D" id="3.30.470.30">
    <property type="entry name" value="DNA ligase/mRNA capping enzyme"/>
    <property type="match status" value="1"/>
</dbReference>
<dbReference type="SUPFAM" id="SSF50249">
    <property type="entry name" value="Nucleic acid-binding proteins"/>
    <property type="match status" value="1"/>
</dbReference>
<dbReference type="GO" id="GO:0005524">
    <property type="term" value="F:ATP binding"/>
    <property type="evidence" value="ECO:0007669"/>
    <property type="project" value="InterPro"/>
</dbReference>
<dbReference type="eggNOG" id="COG3831">
    <property type="taxonomic scope" value="Bacteria"/>
</dbReference>
<sequence length="507" mass="54617">MAARVVSSPRWPIACSDDVDERSREDDMADLEDGESIEVQGSGSARYVLRNVGEVYSCTCPAWRNQSHAIDQRTCKHLKALRGEAVELSRVGLSSSASQAAQRVSAASGSSGVSSAAGASASAAGAAAAAPPILLANPWDNAQDLSGWWMSEKLDGVRAYWDGKDFISRLGNRYHAPAWFTQGLPDTPLDGELWGGRKRFQRTISIVRRQDKSDHWKEIRFVVFDAPALDAPFEDRIDHLRKLLAATAAPHADAHDHERCRDTAHLRAELSRVEALGGEGLMLRKPGSRYEAGRSSTLLKVKSFFDAEALVIEHQAGAGRHAGRMGALLVELPDGTRFSIGTGFSDKERQSPPPPGAIVTFRYQELTDAGVPRFPSYVAVRDDIQWPPDNAVLRRAAVHPPSDTISAAGASVAAPPDPPPAATSSPVSAPAATSPAASGALRRFEFADGTSSKFWEIEVTGRHYTVRYGRLGAGGQTKTKEAASEDAARRDAAKLIDEKTSKGYVER</sequence>
<feature type="region of interest" description="Disordered" evidence="8">
    <location>
        <begin position="406"/>
        <end position="434"/>
    </location>
</feature>
<dbReference type="Gene3D" id="2.20.140.10">
    <property type="entry name" value="WGR domain"/>
    <property type="match status" value="1"/>
</dbReference>
<accession>A0A017TBB9</accession>
<name>A0A017TBB9_9BACT</name>
<dbReference type="PROSITE" id="PS51977">
    <property type="entry name" value="WGR"/>
    <property type="match status" value="1"/>
</dbReference>
<evidence type="ECO:0000256" key="8">
    <source>
        <dbReference type="SAM" id="MobiDB-lite"/>
    </source>
</evidence>
<dbReference type="InterPro" id="IPR049809">
    <property type="entry name" value="YehF/YfeS-like_WGR"/>
</dbReference>
<evidence type="ECO:0000256" key="2">
    <source>
        <dbReference type="ARBA" id="ARBA00022598"/>
    </source>
</evidence>
<dbReference type="InterPro" id="IPR050326">
    <property type="entry name" value="NAD_dep_DNA_ligaseB"/>
</dbReference>
<dbReference type="Pfam" id="PF01068">
    <property type="entry name" value="DNA_ligase_A_M"/>
    <property type="match status" value="1"/>
</dbReference>
<dbReference type="InterPro" id="IPR036930">
    <property type="entry name" value="WGR_dom_sf"/>
</dbReference>
<dbReference type="InterPro" id="IPR012340">
    <property type="entry name" value="NA-bd_OB-fold"/>
</dbReference>
<evidence type="ECO:0000259" key="10">
    <source>
        <dbReference type="PROSITE" id="PS51977"/>
    </source>
</evidence>
<dbReference type="Gene3D" id="3.30.1490.70">
    <property type="match status" value="1"/>
</dbReference>
<evidence type="ECO:0000256" key="7">
    <source>
        <dbReference type="PROSITE-ProRule" id="PRU00325"/>
    </source>
</evidence>
<dbReference type="Pfam" id="PF05406">
    <property type="entry name" value="WGR"/>
    <property type="match status" value="1"/>
</dbReference>
<keyword evidence="7" id="KW-0862">Zinc</keyword>
<dbReference type="GO" id="GO:0003910">
    <property type="term" value="F:DNA ligase (ATP) activity"/>
    <property type="evidence" value="ECO:0007669"/>
    <property type="project" value="UniProtKB-EC"/>
</dbReference>
<dbReference type="PANTHER" id="PTHR47810:SF1">
    <property type="entry name" value="DNA LIGASE B"/>
    <property type="match status" value="1"/>
</dbReference>
<evidence type="ECO:0000256" key="4">
    <source>
        <dbReference type="ARBA" id="ARBA00022763"/>
    </source>
</evidence>
<dbReference type="PROSITE" id="PS50966">
    <property type="entry name" value="ZF_SWIM"/>
    <property type="match status" value="1"/>
</dbReference>
<dbReference type="Proteomes" id="UP000019678">
    <property type="component" value="Unassembled WGS sequence"/>
</dbReference>
<dbReference type="AlphaFoldDB" id="A0A017TBB9"/>
<evidence type="ECO:0000259" key="9">
    <source>
        <dbReference type="PROSITE" id="PS50966"/>
    </source>
</evidence>
<dbReference type="EMBL" id="ASRX01000018">
    <property type="protein sequence ID" value="EYF06110.1"/>
    <property type="molecule type" value="Genomic_DNA"/>
</dbReference>
<dbReference type="InterPro" id="IPR012310">
    <property type="entry name" value="DNA_ligase_ATP-dep_cent"/>
</dbReference>
<keyword evidence="7" id="KW-0479">Metal-binding</keyword>
<keyword evidence="2 11" id="KW-0436">Ligase</keyword>
<comment type="catalytic activity">
    <reaction evidence="6">
        <text>ATP + (deoxyribonucleotide)n-3'-hydroxyl + 5'-phospho-(deoxyribonucleotide)m = (deoxyribonucleotide)n+m + AMP + diphosphate.</text>
        <dbReference type="EC" id="6.5.1.1"/>
    </reaction>
</comment>
<keyword evidence="4" id="KW-0227">DNA damage</keyword>
<dbReference type="STRING" id="1192034.CAP_2300"/>